<feature type="region of interest" description="Disordered" evidence="1">
    <location>
        <begin position="1"/>
        <end position="36"/>
    </location>
</feature>
<gene>
    <name evidence="3" type="ORF">L201_006494</name>
</gene>
<dbReference type="Proteomes" id="UP001355207">
    <property type="component" value="Chromosome 9"/>
</dbReference>
<keyword evidence="2" id="KW-0812">Transmembrane</keyword>
<proteinExistence type="predicted"/>
<feature type="region of interest" description="Disordered" evidence="1">
    <location>
        <begin position="89"/>
        <end position="112"/>
    </location>
</feature>
<evidence type="ECO:0000313" key="3">
    <source>
        <dbReference type="EMBL" id="WWC91548.1"/>
    </source>
</evidence>
<feature type="transmembrane region" description="Helical" evidence="2">
    <location>
        <begin position="55"/>
        <end position="75"/>
    </location>
</feature>
<evidence type="ECO:0000256" key="1">
    <source>
        <dbReference type="SAM" id="MobiDB-lite"/>
    </source>
</evidence>
<reference evidence="3 4" key="1">
    <citation type="submission" date="2024-01" db="EMBL/GenBank/DDBJ databases">
        <title>Comparative genomics of Cryptococcus and Kwoniella reveals pathogenesis evolution and contrasting modes of karyotype evolution via chromosome fusion or intercentromeric recombination.</title>
        <authorList>
            <person name="Coelho M.A."/>
            <person name="David-Palma M."/>
            <person name="Shea T."/>
            <person name="Bowers K."/>
            <person name="McGinley-Smith S."/>
            <person name="Mohammad A.W."/>
            <person name="Gnirke A."/>
            <person name="Yurkov A.M."/>
            <person name="Nowrousian M."/>
            <person name="Sun S."/>
            <person name="Cuomo C.A."/>
            <person name="Heitman J."/>
        </authorList>
    </citation>
    <scope>NUCLEOTIDE SEQUENCE [LARGE SCALE GENOMIC DNA]</scope>
    <source>
        <strain evidence="3 4">CBS 6074</strain>
    </source>
</reference>
<sequence>MSLLFIRAEDDDHTTSKTHTSSSAKSSSTDSSDGLSATGIAKDTQSYIAGMSTTAFALFMVVIVLVACGFFWVIWQLRKNRKIREKERQQFTIQNPSSGTTTTIDPKSNAVV</sequence>
<name>A0AAX4K365_9TREE</name>
<dbReference type="EMBL" id="CP144106">
    <property type="protein sequence ID" value="WWC91548.1"/>
    <property type="molecule type" value="Genomic_DNA"/>
</dbReference>
<feature type="compositionally biased region" description="Polar residues" evidence="1">
    <location>
        <begin position="90"/>
        <end position="112"/>
    </location>
</feature>
<feature type="compositionally biased region" description="Low complexity" evidence="1">
    <location>
        <begin position="17"/>
        <end position="36"/>
    </location>
</feature>
<keyword evidence="2" id="KW-0472">Membrane</keyword>
<keyword evidence="4" id="KW-1185">Reference proteome</keyword>
<organism evidence="3 4">
    <name type="scientific">Kwoniella dendrophila CBS 6074</name>
    <dbReference type="NCBI Taxonomy" id="1295534"/>
    <lineage>
        <taxon>Eukaryota</taxon>
        <taxon>Fungi</taxon>
        <taxon>Dikarya</taxon>
        <taxon>Basidiomycota</taxon>
        <taxon>Agaricomycotina</taxon>
        <taxon>Tremellomycetes</taxon>
        <taxon>Tremellales</taxon>
        <taxon>Cryptococcaceae</taxon>
        <taxon>Kwoniella</taxon>
    </lineage>
</organism>
<dbReference type="AlphaFoldDB" id="A0AAX4K365"/>
<evidence type="ECO:0000313" key="4">
    <source>
        <dbReference type="Proteomes" id="UP001355207"/>
    </source>
</evidence>
<protein>
    <submittedName>
        <fullName evidence="3">Uncharacterized protein</fullName>
    </submittedName>
</protein>
<dbReference type="RefSeq" id="XP_066078310.1">
    <property type="nucleotide sequence ID" value="XM_066222213.1"/>
</dbReference>
<accession>A0AAX4K365</accession>
<dbReference type="GeneID" id="91097163"/>
<keyword evidence="2" id="KW-1133">Transmembrane helix</keyword>
<evidence type="ECO:0000256" key="2">
    <source>
        <dbReference type="SAM" id="Phobius"/>
    </source>
</evidence>